<keyword evidence="5" id="KW-0812">Transmembrane</keyword>
<evidence type="ECO:0000256" key="10">
    <source>
        <dbReference type="ARBA" id="ARBA00023033"/>
    </source>
</evidence>
<comment type="similarity">
    <text evidence="3 12">Belongs to the cytochrome P450 family.</text>
</comment>
<dbReference type="GO" id="GO:0005506">
    <property type="term" value="F:iron ion binding"/>
    <property type="evidence" value="ECO:0007669"/>
    <property type="project" value="InterPro"/>
</dbReference>
<dbReference type="Gene3D" id="1.10.630.10">
    <property type="entry name" value="Cytochrome P450"/>
    <property type="match status" value="2"/>
</dbReference>
<dbReference type="GO" id="GO:0020037">
    <property type="term" value="F:heme binding"/>
    <property type="evidence" value="ECO:0007669"/>
    <property type="project" value="InterPro"/>
</dbReference>
<comment type="caution">
    <text evidence="13">The sequence shown here is derived from an EMBL/GenBank/DDBJ whole genome shotgun (WGS) entry which is preliminary data.</text>
</comment>
<accession>A0A1J8QYM1</accession>
<dbReference type="EMBL" id="LVVM01002387">
    <property type="protein sequence ID" value="OJA16740.1"/>
    <property type="molecule type" value="Genomic_DNA"/>
</dbReference>
<comment type="cofactor">
    <cofactor evidence="1">
        <name>heme</name>
        <dbReference type="ChEBI" id="CHEBI:30413"/>
    </cofactor>
</comment>
<dbReference type="GO" id="GO:0004497">
    <property type="term" value="F:monooxygenase activity"/>
    <property type="evidence" value="ECO:0007669"/>
    <property type="project" value="UniProtKB-KW"/>
</dbReference>
<evidence type="ECO:0000256" key="5">
    <source>
        <dbReference type="ARBA" id="ARBA00022692"/>
    </source>
</evidence>
<evidence type="ECO:0000256" key="1">
    <source>
        <dbReference type="ARBA" id="ARBA00001971"/>
    </source>
</evidence>
<gene>
    <name evidence="13" type="ORF">AZE42_09319</name>
</gene>
<evidence type="ECO:0000313" key="13">
    <source>
        <dbReference type="EMBL" id="OJA16740.1"/>
    </source>
</evidence>
<dbReference type="STRING" id="180088.A0A1J8QYM1"/>
<dbReference type="PANTHER" id="PTHR46300:SF2">
    <property type="entry name" value="CYTOCHROME P450 MONOOXYGENASE ALNH-RELATED"/>
    <property type="match status" value="1"/>
</dbReference>
<comment type="subcellular location">
    <subcellularLocation>
        <location evidence="2">Membrane</location>
        <topology evidence="2">Single-pass membrane protein</topology>
    </subcellularLocation>
</comment>
<keyword evidence="4 12" id="KW-0349">Heme</keyword>
<dbReference type="PROSITE" id="PS00086">
    <property type="entry name" value="CYTOCHROME_P450"/>
    <property type="match status" value="1"/>
</dbReference>
<evidence type="ECO:0000256" key="8">
    <source>
        <dbReference type="ARBA" id="ARBA00023002"/>
    </source>
</evidence>
<dbReference type="PANTHER" id="PTHR46300">
    <property type="entry name" value="P450, PUTATIVE (EUROFUNG)-RELATED-RELATED"/>
    <property type="match status" value="1"/>
</dbReference>
<evidence type="ECO:0008006" key="15">
    <source>
        <dbReference type="Google" id="ProtNLM"/>
    </source>
</evidence>
<dbReference type="Pfam" id="PF00067">
    <property type="entry name" value="p450"/>
    <property type="match status" value="1"/>
</dbReference>
<dbReference type="SUPFAM" id="SSF48264">
    <property type="entry name" value="Cytochrome P450"/>
    <property type="match status" value="1"/>
</dbReference>
<dbReference type="InterPro" id="IPR017972">
    <property type="entry name" value="Cyt_P450_CS"/>
</dbReference>
<evidence type="ECO:0000256" key="7">
    <source>
        <dbReference type="ARBA" id="ARBA00022989"/>
    </source>
</evidence>
<evidence type="ECO:0000256" key="3">
    <source>
        <dbReference type="ARBA" id="ARBA00010617"/>
    </source>
</evidence>
<dbReference type="OrthoDB" id="2789670at2759"/>
<evidence type="ECO:0000256" key="6">
    <source>
        <dbReference type="ARBA" id="ARBA00022723"/>
    </source>
</evidence>
<keyword evidence="7" id="KW-1133">Transmembrane helix</keyword>
<evidence type="ECO:0000256" key="12">
    <source>
        <dbReference type="RuleBase" id="RU000461"/>
    </source>
</evidence>
<dbReference type="InterPro" id="IPR001128">
    <property type="entry name" value="Cyt_P450"/>
</dbReference>
<keyword evidence="8 12" id="KW-0560">Oxidoreductase</keyword>
<dbReference type="GO" id="GO:0016020">
    <property type="term" value="C:membrane"/>
    <property type="evidence" value="ECO:0007669"/>
    <property type="project" value="UniProtKB-SubCell"/>
</dbReference>
<evidence type="ECO:0000256" key="11">
    <source>
        <dbReference type="ARBA" id="ARBA00023136"/>
    </source>
</evidence>
<evidence type="ECO:0000256" key="4">
    <source>
        <dbReference type="ARBA" id="ARBA00022617"/>
    </source>
</evidence>
<dbReference type="InterPro" id="IPR050364">
    <property type="entry name" value="Cytochrome_P450_fung"/>
</dbReference>
<keyword evidence="10 12" id="KW-0503">Monooxygenase</keyword>
<keyword evidence="11" id="KW-0472">Membrane</keyword>
<dbReference type="Proteomes" id="UP000183567">
    <property type="component" value="Unassembled WGS sequence"/>
</dbReference>
<evidence type="ECO:0000256" key="9">
    <source>
        <dbReference type="ARBA" id="ARBA00023004"/>
    </source>
</evidence>
<name>A0A1J8QYM1_9AGAM</name>
<organism evidence="13 14">
    <name type="scientific">Rhizopogon vesiculosus</name>
    <dbReference type="NCBI Taxonomy" id="180088"/>
    <lineage>
        <taxon>Eukaryota</taxon>
        <taxon>Fungi</taxon>
        <taxon>Dikarya</taxon>
        <taxon>Basidiomycota</taxon>
        <taxon>Agaricomycotina</taxon>
        <taxon>Agaricomycetes</taxon>
        <taxon>Agaricomycetidae</taxon>
        <taxon>Boletales</taxon>
        <taxon>Suillineae</taxon>
        <taxon>Rhizopogonaceae</taxon>
        <taxon>Rhizopogon</taxon>
    </lineage>
</organism>
<keyword evidence="9 12" id="KW-0408">Iron</keyword>
<evidence type="ECO:0000256" key="2">
    <source>
        <dbReference type="ARBA" id="ARBA00004167"/>
    </source>
</evidence>
<evidence type="ECO:0000313" key="14">
    <source>
        <dbReference type="Proteomes" id="UP000183567"/>
    </source>
</evidence>
<reference evidence="13 14" key="1">
    <citation type="submission" date="2016-03" db="EMBL/GenBank/DDBJ databases">
        <title>Comparative genomics of the ectomycorrhizal sister species Rhizopogon vinicolor and Rhizopogon vesiculosus (Basidiomycota: Boletales) reveals a divergence of the mating type B locus.</title>
        <authorList>
            <person name="Mujic A.B."/>
            <person name="Kuo A."/>
            <person name="Tritt A."/>
            <person name="Lipzen A."/>
            <person name="Chen C."/>
            <person name="Johnson J."/>
            <person name="Sharma A."/>
            <person name="Barry K."/>
            <person name="Grigoriev I.V."/>
            <person name="Spatafora J.W."/>
        </authorList>
    </citation>
    <scope>NUCLEOTIDE SEQUENCE [LARGE SCALE GENOMIC DNA]</scope>
    <source>
        <strain evidence="13 14">AM-OR11-056</strain>
    </source>
</reference>
<dbReference type="AlphaFoldDB" id="A0A1J8QYM1"/>
<keyword evidence="14" id="KW-1185">Reference proteome</keyword>
<keyword evidence="6 12" id="KW-0479">Metal-binding</keyword>
<protein>
    <recommendedName>
        <fullName evidence="15">Cytochrome P450</fullName>
    </recommendedName>
</protein>
<dbReference type="GO" id="GO:0016705">
    <property type="term" value="F:oxidoreductase activity, acting on paired donors, with incorporation or reduction of molecular oxygen"/>
    <property type="evidence" value="ECO:0007669"/>
    <property type="project" value="InterPro"/>
</dbReference>
<sequence>MVDLIGRQNNVGFTYFGDKLRTSRKLLHASLGTAARNEWKPMIEEGCVDVMKLLADKPEYWKTHVKLHVASLVVRFTYGGELTEEYVDMAEEINLDTGMALQPGWIVDSLPLLKYLPDWLPGMHFKRWALAARLRFERCTQEPYDATRLSVLDGTAPPSFVARHLTSILNRSSSSEEEILMHTAGSVYGAGTDTSWVMCNVWSMTHDPEIYDNVEVFNPDRHLSGTVKDPRQFTFGFGRRSCPGIHFANAETFMFIACVLYLFKIGPAGEIPPLSYTPTFTSQPNTFECQFELRDAALKELLYASV</sequence>
<dbReference type="InterPro" id="IPR036396">
    <property type="entry name" value="Cyt_P450_sf"/>
</dbReference>
<proteinExistence type="inferred from homology"/>